<dbReference type="RefSeq" id="WP_179269901.1">
    <property type="nucleotide sequence ID" value="NZ_CP058579.1"/>
</dbReference>
<dbReference type="InterPro" id="IPR006016">
    <property type="entry name" value="UspA"/>
</dbReference>
<dbReference type="AlphaFoldDB" id="A0A7D5QBF3"/>
<protein>
    <submittedName>
        <fullName evidence="2">Universal stress protein</fullName>
    </submittedName>
</protein>
<feature type="domain" description="UspA" evidence="1">
    <location>
        <begin position="9"/>
        <end position="136"/>
    </location>
</feature>
<dbReference type="EMBL" id="CP058579">
    <property type="protein sequence ID" value="QLG63316.1"/>
    <property type="molecule type" value="Genomic_DNA"/>
</dbReference>
<dbReference type="Pfam" id="PF00582">
    <property type="entry name" value="Usp"/>
    <property type="match status" value="1"/>
</dbReference>
<evidence type="ECO:0000313" key="2">
    <source>
        <dbReference type="EMBL" id="QLG63316.1"/>
    </source>
</evidence>
<dbReference type="InterPro" id="IPR014729">
    <property type="entry name" value="Rossmann-like_a/b/a_fold"/>
</dbReference>
<keyword evidence="3" id="KW-1185">Reference proteome</keyword>
<organism evidence="2 3">
    <name type="scientific">Halorarum salinum</name>
    <dbReference type="NCBI Taxonomy" id="2743089"/>
    <lineage>
        <taxon>Archaea</taxon>
        <taxon>Methanobacteriati</taxon>
        <taxon>Methanobacteriota</taxon>
        <taxon>Stenosarchaea group</taxon>
        <taxon>Halobacteria</taxon>
        <taxon>Halobacteriales</taxon>
        <taxon>Haloferacaceae</taxon>
        <taxon>Halorarum</taxon>
    </lineage>
</organism>
<dbReference type="GeneID" id="56039171"/>
<sequence>MTRPLLEAVVVPVATPEDARTTARALGPYLPDVGTVVVVHVIEKAGGAPDKAGVEQREEVGDESIAAFEDAVGAGGPAVEGRLAFDTDVVDGILGAAADADATAIAFSPREGGRLVRYLSGDVSLRLVTESEVPVVSLPRGDVDA</sequence>
<dbReference type="SUPFAM" id="SSF52402">
    <property type="entry name" value="Adenine nucleotide alpha hydrolases-like"/>
    <property type="match status" value="1"/>
</dbReference>
<name>A0A7D5QBF3_9EURY</name>
<dbReference type="OrthoDB" id="202478at2157"/>
<gene>
    <name evidence="2" type="ORF">HUG12_16890</name>
</gene>
<evidence type="ECO:0000313" key="3">
    <source>
        <dbReference type="Proteomes" id="UP000509626"/>
    </source>
</evidence>
<dbReference type="KEGG" id="halu:HUG12_16890"/>
<proteinExistence type="predicted"/>
<reference evidence="2 3" key="1">
    <citation type="submission" date="2020-06" db="EMBL/GenBank/DDBJ databases">
        <title>NJ-3-1, isolated from saline soil.</title>
        <authorList>
            <person name="Cui H.L."/>
            <person name="Shi X."/>
        </authorList>
    </citation>
    <scope>NUCLEOTIDE SEQUENCE [LARGE SCALE GENOMIC DNA]</scope>
    <source>
        <strain evidence="2 3">NJ-3-1</strain>
    </source>
</reference>
<accession>A0A7D5QBF3</accession>
<evidence type="ECO:0000259" key="1">
    <source>
        <dbReference type="Pfam" id="PF00582"/>
    </source>
</evidence>
<dbReference type="Proteomes" id="UP000509626">
    <property type="component" value="Chromosome"/>
</dbReference>
<dbReference type="Gene3D" id="3.40.50.620">
    <property type="entry name" value="HUPs"/>
    <property type="match status" value="1"/>
</dbReference>